<proteinExistence type="predicted"/>
<dbReference type="Gramene" id="TVU43649">
    <property type="protein sequence ID" value="TVU43649"/>
    <property type="gene ID" value="EJB05_10135"/>
</dbReference>
<comment type="caution">
    <text evidence="2">The sequence shown here is derived from an EMBL/GenBank/DDBJ whole genome shotgun (WGS) entry which is preliminary data.</text>
</comment>
<protein>
    <submittedName>
        <fullName evidence="2">Uncharacterized protein</fullName>
    </submittedName>
</protein>
<feature type="region of interest" description="Disordered" evidence="1">
    <location>
        <begin position="328"/>
        <end position="372"/>
    </location>
</feature>
<dbReference type="AlphaFoldDB" id="A0A5J9W5P2"/>
<organism evidence="2 3">
    <name type="scientific">Eragrostis curvula</name>
    <name type="common">weeping love grass</name>
    <dbReference type="NCBI Taxonomy" id="38414"/>
    <lineage>
        <taxon>Eukaryota</taxon>
        <taxon>Viridiplantae</taxon>
        <taxon>Streptophyta</taxon>
        <taxon>Embryophyta</taxon>
        <taxon>Tracheophyta</taxon>
        <taxon>Spermatophyta</taxon>
        <taxon>Magnoliopsida</taxon>
        <taxon>Liliopsida</taxon>
        <taxon>Poales</taxon>
        <taxon>Poaceae</taxon>
        <taxon>PACMAD clade</taxon>
        <taxon>Chloridoideae</taxon>
        <taxon>Eragrostideae</taxon>
        <taxon>Eragrostidinae</taxon>
        <taxon>Eragrostis</taxon>
    </lineage>
</organism>
<evidence type="ECO:0000313" key="3">
    <source>
        <dbReference type="Proteomes" id="UP000324897"/>
    </source>
</evidence>
<name>A0A5J9W5P2_9POAL</name>
<dbReference type="OrthoDB" id="695006at2759"/>
<feature type="compositionally biased region" description="Basic and acidic residues" evidence="1">
    <location>
        <begin position="333"/>
        <end position="350"/>
    </location>
</feature>
<reference evidence="2 3" key="1">
    <citation type="journal article" date="2019" name="Sci. Rep.">
        <title>A high-quality genome of Eragrostis curvula grass provides insights into Poaceae evolution and supports new strategies to enhance forage quality.</title>
        <authorList>
            <person name="Carballo J."/>
            <person name="Santos B.A.C.M."/>
            <person name="Zappacosta D."/>
            <person name="Garbus I."/>
            <person name="Selva J.P."/>
            <person name="Gallo C.A."/>
            <person name="Diaz A."/>
            <person name="Albertini E."/>
            <person name="Caccamo M."/>
            <person name="Echenique V."/>
        </authorList>
    </citation>
    <scope>NUCLEOTIDE SEQUENCE [LARGE SCALE GENOMIC DNA]</scope>
    <source>
        <strain evidence="3">cv. Victoria</strain>
        <tissue evidence="2">Leaf</tissue>
    </source>
</reference>
<evidence type="ECO:0000313" key="2">
    <source>
        <dbReference type="EMBL" id="TVU43649.1"/>
    </source>
</evidence>
<dbReference type="Proteomes" id="UP000324897">
    <property type="component" value="Unassembled WGS sequence"/>
</dbReference>
<feature type="region of interest" description="Disordered" evidence="1">
    <location>
        <begin position="413"/>
        <end position="441"/>
    </location>
</feature>
<sequence>MESVLELVKGTAANAAKQTKLLRMMMVAAAHTLVSGELAPTDPELKDMVAKSEATALELMHDADDPVEKRCPYVADYAAGPGGEAMAEALREATAAYAALKKGSHIRLLIRYSPGGSHQFLVAPVRAAASLAADGRTRAYPPSSMRLPGLLRAAPQVFPSNSALHRRPVRSSSPTPFACSARRLGRLLHPWLLLVVPRLQLVYAIHCGDDFGSPTASTELSLRRADARLAYRAPSLPQHCLPRVMMTSCKVRSRGISLRLKKHSKQFAASLAALVQRPAAADRRRTRSEPRTPLLELVTQTAADAAKQTKLLRMMMVTVAHTLVSGELAPTDPELKEHGGQERGDRARGDARRRRPHREAVPRRRRVRGRARGENMAAALREEAAAYAALKERAQEVVKFMRAMAAISAEEEAAAAARGRPVGATRSRRPKAKYFGPEWTN</sequence>
<dbReference type="EMBL" id="RWGY01000005">
    <property type="protein sequence ID" value="TVU43649.1"/>
    <property type="molecule type" value="Genomic_DNA"/>
</dbReference>
<accession>A0A5J9W5P2</accession>
<gene>
    <name evidence="2" type="ORF">EJB05_10135</name>
</gene>
<feature type="compositionally biased region" description="Basic residues" evidence="1">
    <location>
        <begin position="351"/>
        <end position="370"/>
    </location>
</feature>
<keyword evidence="3" id="KW-1185">Reference proteome</keyword>
<feature type="non-terminal residue" evidence="2">
    <location>
        <position position="1"/>
    </location>
</feature>
<evidence type="ECO:0000256" key="1">
    <source>
        <dbReference type="SAM" id="MobiDB-lite"/>
    </source>
</evidence>